<keyword evidence="2" id="KW-0270">Exopolysaccharide synthesis</keyword>
<comment type="similarity">
    <text evidence="1">Belongs to the bacterial sugar transferase family.</text>
</comment>
<evidence type="ECO:0000256" key="1">
    <source>
        <dbReference type="ARBA" id="ARBA00006464"/>
    </source>
</evidence>
<dbReference type="Proteomes" id="UP000002629">
    <property type="component" value="Chromosome"/>
</dbReference>
<protein>
    <submittedName>
        <fullName evidence="4">Undecaprenyl-phosphate galactose phosphotransferase</fullName>
        <ecNumber evidence="4">2.7.8.6</ecNumber>
    </submittedName>
</protein>
<dbReference type="PANTHER" id="PTHR30576">
    <property type="entry name" value="COLANIC BIOSYNTHESIS UDP-GLUCOSE LIPID CARRIER TRANSFERASE"/>
    <property type="match status" value="1"/>
</dbReference>
<dbReference type="EMBL" id="CP002008">
    <property type="protein sequence ID" value="ADG10343.1"/>
    <property type="molecule type" value="Genomic_DNA"/>
</dbReference>
<sequence>MKSAHAIKRLMDIGVSAALLALLAPLLLLVAVFVKLTSKGPIFYACHWVGQGERSFTGYKFRTMVSNAEAMEAELQDRNEMRGPAFKLTNDPRVTSIGKVLRKYSLDELPQLWSVLIGDLSLVGPRPPRAHEYAQFTEFQKQKLAVKPGITCLWQVEGRHRINDYDDWVERDLDYIRRWSLWLDIQILARTAVVVFRGTGV</sequence>
<evidence type="ECO:0000256" key="2">
    <source>
        <dbReference type="ARBA" id="ARBA00023169"/>
    </source>
</evidence>
<proteinExistence type="inferred from homology"/>
<feature type="domain" description="Bacterial sugar transferase" evidence="3">
    <location>
        <begin position="8"/>
        <end position="196"/>
    </location>
</feature>
<dbReference type="Pfam" id="PF02397">
    <property type="entry name" value="Bac_transf"/>
    <property type="match status" value="1"/>
</dbReference>
<dbReference type="AlphaFoldDB" id="D5VJD4"/>
<dbReference type="GO" id="GO:0000271">
    <property type="term" value="P:polysaccharide biosynthetic process"/>
    <property type="evidence" value="ECO:0007669"/>
    <property type="project" value="UniProtKB-KW"/>
</dbReference>
<dbReference type="HOGENOM" id="CLU_024920_1_0_5"/>
<dbReference type="GO" id="GO:0047360">
    <property type="term" value="F:undecaprenyl-phosphate galactose phosphotransferase activity"/>
    <property type="evidence" value="ECO:0007669"/>
    <property type="project" value="UniProtKB-EC"/>
</dbReference>
<keyword evidence="4" id="KW-0808">Transferase</keyword>
<evidence type="ECO:0000313" key="4">
    <source>
        <dbReference type="EMBL" id="ADG10343.1"/>
    </source>
</evidence>
<dbReference type="KEGG" id="cse:Cseg_1870"/>
<reference evidence="5" key="1">
    <citation type="journal article" date="2011" name="J. Bacteriol.">
        <title>Genome sequences of eight morphologically diverse alphaproteobacteria.</title>
        <authorList>
            <consortium name="US DOE Joint Genome Institute"/>
            <person name="Brown P.J."/>
            <person name="Kysela D.T."/>
            <person name="Buechlein A."/>
            <person name="Hemmerich C."/>
            <person name="Brun Y.V."/>
        </authorList>
    </citation>
    <scope>NUCLEOTIDE SEQUENCE [LARGE SCALE GENOMIC DNA]</scope>
    <source>
        <strain evidence="5">ATCC 21756 / DSM 7131 / JCM 7823 / NBRC 15250 / LMG 17158 / TK0059</strain>
    </source>
</reference>
<gene>
    <name evidence="4" type="ordered locus">Cseg_1870</name>
</gene>
<accession>D5VJD4</accession>
<organism evidence="4 5">
    <name type="scientific">Caulobacter segnis (strain ATCC 21756 / DSM 7131 / JCM 7823 / NBRC 15250 / LMG 17158 / TK0059)</name>
    <name type="common">Mycoplana segnis</name>
    <dbReference type="NCBI Taxonomy" id="509190"/>
    <lineage>
        <taxon>Bacteria</taxon>
        <taxon>Pseudomonadati</taxon>
        <taxon>Pseudomonadota</taxon>
        <taxon>Alphaproteobacteria</taxon>
        <taxon>Caulobacterales</taxon>
        <taxon>Caulobacteraceae</taxon>
        <taxon>Caulobacter</taxon>
    </lineage>
</organism>
<dbReference type="EC" id="2.7.8.6" evidence="4"/>
<dbReference type="eggNOG" id="COG2148">
    <property type="taxonomic scope" value="Bacteria"/>
</dbReference>
<evidence type="ECO:0000313" key="5">
    <source>
        <dbReference type="Proteomes" id="UP000002629"/>
    </source>
</evidence>
<dbReference type="PANTHER" id="PTHR30576:SF10">
    <property type="entry name" value="SLL5057 PROTEIN"/>
    <property type="match status" value="1"/>
</dbReference>
<name>D5VJD4_CAUST</name>
<evidence type="ECO:0000259" key="3">
    <source>
        <dbReference type="Pfam" id="PF02397"/>
    </source>
</evidence>
<dbReference type="InterPro" id="IPR003362">
    <property type="entry name" value="Bact_transf"/>
</dbReference>
<dbReference type="STRING" id="509190.Cseg_1870"/>